<dbReference type="AlphaFoldDB" id="A0AAV1S543"/>
<organism evidence="1 2">
    <name type="scientific">Dovyalis caffra</name>
    <dbReference type="NCBI Taxonomy" id="77055"/>
    <lineage>
        <taxon>Eukaryota</taxon>
        <taxon>Viridiplantae</taxon>
        <taxon>Streptophyta</taxon>
        <taxon>Embryophyta</taxon>
        <taxon>Tracheophyta</taxon>
        <taxon>Spermatophyta</taxon>
        <taxon>Magnoliopsida</taxon>
        <taxon>eudicotyledons</taxon>
        <taxon>Gunneridae</taxon>
        <taxon>Pentapetalae</taxon>
        <taxon>rosids</taxon>
        <taxon>fabids</taxon>
        <taxon>Malpighiales</taxon>
        <taxon>Salicaceae</taxon>
        <taxon>Flacourtieae</taxon>
        <taxon>Dovyalis</taxon>
    </lineage>
</organism>
<name>A0AAV1S543_9ROSI</name>
<accession>A0AAV1S543</accession>
<proteinExistence type="predicted"/>
<reference evidence="1 2" key="1">
    <citation type="submission" date="2024-01" db="EMBL/GenBank/DDBJ databases">
        <authorList>
            <person name="Waweru B."/>
        </authorList>
    </citation>
    <scope>NUCLEOTIDE SEQUENCE [LARGE SCALE GENOMIC DNA]</scope>
</reference>
<keyword evidence="2" id="KW-1185">Reference proteome</keyword>
<evidence type="ECO:0000313" key="1">
    <source>
        <dbReference type="EMBL" id="CAK7345420.1"/>
    </source>
</evidence>
<dbReference type="EMBL" id="CAWUPB010001168">
    <property type="protein sequence ID" value="CAK7345420.1"/>
    <property type="molecule type" value="Genomic_DNA"/>
</dbReference>
<dbReference type="Proteomes" id="UP001314170">
    <property type="component" value="Unassembled WGS sequence"/>
</dbReference>
<gene>
    <name evidence="1" type="ORF">DCAF_LOCUS18226</name>
</gene>
<sequence>MRNYGSRPFRISVKVIASAIDTSRGIAELKLKSELKQNDRLRIVQNVLVDCEALKRRNYSLKSNIYKNNDVMIRDENNVKEMTVLASSTKNGYV</sequence>
<protein>
    <submittedName>
        <fullName evidence="1">Uncharacterized protein</fullName>
    </submittedName>
</protein>
<evidence type="ECO:0000313" key="2">
    <source>
        <dbReference type="Proteomes" id="UP001314170"/>
    </source>
</evidence>
<comment type="caution">
    <text evidence="1">The sequence shown here is derived from an EMBL/GenBank/DDBJ whole genome shotgun (WGS) entry which is preliminary data.</text>
</comment>